<accession>A0A7J6NH75</accession>
<evidence type="ECO:0000313" key="2">
    <source>
        <dbReference type="EMBL" id="KAF4703567.1"/>
    </source>
</evidence>
<reference evidence="3 4" key="1">
    <citation type="submission" date="2020-04" db="EMBL/GenBank/DDBJ databases">
        <title>Perkinsus olseni comparative genomics.</title>
        <authorList>
            <person name="Bogema D.R."/>
        </authorList>
    </citation>
    <scope>NUCLEOTIDE SEQUENCE [LARGE SCALE GENOMIC DNA]</scope>
    <source>
        <strain evidence="1">00978-12</strain>
        <strain evidence="2">ATCC PRA-205</strain>
    </source>
</reference>
<evidence type="ECO:0000313" key="4">
    <source>
        <dbReference type="Proteomes" id="UP000574390"/>
    </source>
</evidence>
<dbReference type="EMBL" id="JABANP010000405">
    <property type="protein sequence ID" value="KAF4682827.1"/>
    <property type="molecule type" value="Genomic_DNA"/>
</dbReference>
<comment type="caution">
    <text evidence="1">The sequence shown here is derived from an EMBL/GenBank/DDBJ whole genome shotgun (WGS) entry which is preliminary data.</text>
</comment>
<dbReference type="OrthoDB" id="448808at2759"/>
<proteinExistence type="predicted"/>
<evidence type="ECO:0000313" key="3">
    <source>
        <dbReference type="Proteomes" id="UP000541610"/>
    </source>
</evidence>
<dbReference type="Proteomes" id="UP000541610">
    <property type="component" value="Unassembled WGS sequence"/>
</dbReference>
<sequence>MLVLRVQGHRGAGVTGCDYCRLGCGERPVQWNAVAGVLDARIDVHPIVDRLQKVDAMQLSLCLSNEACVAALQGMDCDMALRVHTLLASSSPRVYAGTRTQPSSVRRFGEKRVPTGGKLRVYISRSSTYTYGPLRKAIRVVGSRNRQIPTVDPDTISAVVSAAHAPSTARKYNSVLSRYESLMVRMQMEPWPVRGISLVTYITALTREAKVQFGTIKDYVQKVRCAGVLEHGRLSDQESELVPLAQKSTHIVKKGSEGLI</sequence>
<name>A0A7J6NH75_PEROL</name>
<protein>
    <submittedName>
        <fullName evidence="1">Uncharacterized protein</fullName>
    </submittedName>
</protein>
<gene>
    <name evidence="1" type="ORF">FOZ60_010058</name>
    <name evidence="2" type="ORF">FOZ62_023335</name>
</gene>
<organism evidence="1 3">
    <name type="scientific">Perkinsus olseni</name>
    <name type="common">Perkinsus atlanticus</name>
    <dbReference type="NCBI Taxonomy" id="32597"/>
    <lineage>
        <taxon>Eukaryota</taxon>
        <taxon>Sar</taxon>
        <taxon>Alveolata</taxon>
        <taxon>Perkinsozoa</taxon>
        <taxon>Perkinsea</taxon>
        <taxon>Perkinsida</taxon>
        <taxon>Perkinsidae</taxon>
        <taxon>Perkinsus</taxon>
    </lineage>
</organism>
<dbReference type="EMBL" id="JABANM010032059">
    <property type="protein sequence ID" value="KAF4703567.1"/>
    <property type="molecule type" value="Genomic_DNA"/>
</dbReference>
<evidence type="ECO:0000313" key="1">
    <source>
        <dbReference type="EMBL" id="KAF4682827.1"/>
    </source>
</evidence>
<dbReference type="Proteomes" id="UP000574390">
    <property type="component" value="Unassembled WGS sequence"/>
</dbReference>
<dbReference type="AlphaFoldDB" id="A0A7J6NH75"/>